<organism evidence="1 2">
    <name type="scientific">Fraxinus pennsylvanica</name>
    <dbReference type="NCBI Taxonomy" id="56036"/>
    <lineage>
        <taxon>Eukaryota</taxon>
        <taxon>Viridiplantae</taxon>
        <taxon>Streptophyta</taxon>
        <taxon>Embryophyta</taxon>
        <taxon>Tracheophyta</taxon>
        <taxon>Spermatophyta</taxon>
        <taxon>Magnoliopsida</taxon>
        <taxon>eudicotyledons</taxon>
        <taxon>Gunneridae</taxon>
        <taxon>Pentapetalae</taxon>
        <taxon>asterids</taxon>
        <taxon>lamiids</taxon>
        <taxon>Lamiales</taxon>
        <taxon>Oleaceae</taxon>
        <taxon>Oleeae</taxon>
        <taxon>Fraxinus</taxon>
    </lineage>
</organism>
<dbReference type="InterPro" id="IPR036770">
    <property type="entry name" value="Ankyrin_rpt-contain_sf"/>
</dbReference>
<dbReference type="SUPFAM" id="SSF48403">
    <property type="entry name" value="Ankyrin repeat"/>
    <property type="match status" value="1"/>
</dbReference>
<dbReference type="Gene3D" id="1.25.40.20">
    <property type="entry name" value="Ankyrin repeat-containing domain"/>
    <property type="match status" value="1"/>
</dbReference>
<dbReference type="PANTHER" id="PTHR24177">
    <property type="entry name" value="CASKIN"/>
    <property type="match status" value="1"/>
</dbReference>
<dbReference type="GO" id="GO:0016020">
    <property type="term" value="C:membrane"/>
    <property type="evidence" value="ECO:0007669"/>
    <property type="project" value="TreeGrafter"/>
</dbReference>
<protein>
    <submittedName>
        <fullName evidence="1">Uncharacterized protein</fullName>
    </submittedName>
</protein>
<sequence>MRRQASQLVKGLWEQIMTLSDSDIIKLIQETQVFHDAAKIGNVEFLTLLTHSYPDLIWKVDSNKYSVFHVAVINRQEKVFSLIYHIGAVKDLITLNIDNKGNNILHLAGKLTPPSRLNIVSGAALQMQRELLWFKEVEKIVPYSVLNVKNRDDQTPRELFSKEHKKLRKDGEEWMKETATSCMVPQL</sequence>
<dbReference type="EMBL" id="OU503047">
    <property type="protein sequence ID" value="CAI9773347.1"/>
    <property type="molecule type" value="Genomic_DNA"/>
</dbReference>
<name>A0AAD1ZU91_9LAMI</name>
<accession>A0AAD1ZU91</accession>
<dbReference type="PANTHER" id="PTHR24177:SF292">
    <property type="entry name" value="ANKYRIN REPEAT FAMILY PROTEIN-RELATED"/>
    <property type="match status" value="1"/>
</dbReference>
<dbReference type="AlphaFoldDB" id="A0AAD1ZU91"/>
<evidence type="ECO:0000313" key="2">
    <source>
        <dbReference type="Proteomes" id="UP000834106"/>
    </source>
</evidence>
<keyword evidence="2" id="KW-1185">Reference proteome</keyword>
<reference evidence="1" key="1">
    <citation type="submission" date="2023-05" db="EMBL/GenBank/DDBJ databases">
        <authorList>
            <person name="Huff M."/>
        </authorList>
    </citation>
    <scope>NUCLEOTIDE SEQUENCE</scope>
</reference>
<gene>
    <name evidence="1" type="ORF">FPE_LOCUS20777</name>
</gene>
<proteinExistence type="predicted"/>
<evidence type="ECO:0000313" key="1">
    <source>
        <dbReference type="EMBL" id="CAI9773347.1"/>
    </source>
</evidence>
<dbReference type="Proteomes" id="UP000834106">
    <property type="component" value="Chromosome 12"/>
</dbReference>